<proteinExistence type="predicted"/>
<sequence length="468" mass="50686">MALTKEQREELKDSDFAVPGKRVLPIHDEAHVKMAWSMLPKTQDLTDDERSEARRRIIRRAHDLDINTTKWEVHATSFTFEAMALDMPTGEHPNKMPFKGVMTRLDQTSDAPPHGSSGKQTYIPTDVAEAAIPSLLGMAVDYKPDFDGHDKKAKIGLITEAYIEGDALWIAGFFYANDFPDECQRIRAEKSRLGWSYECQAAIRDVEADPWVVDYCIFTGAALLYKELAAYTTTSLEATAQTDTSDTEIVMTIEELKKLLDPLSASIAAIGKEVTELKAAKTTNASVDAAGVTHIVKPHADVLRACADGMEAAGIGLHATQGHVKVLRHMAARMEAEAAMGKLPHVYRDHDFFSTDAAAASAASAAETSGLTKQLETITASVADLGTKLTDLQAKAFTNAAAPERKTLSPEIKSLLAKAGIGEDVAAEGKVTTEMVDKFLDAAGIKGTKAIETKLKLREAGVMPAGRK</sequence>
<organism evidence="1 2">
    <name type="scientific">Sideroxydans lithotrophicus (strain ES-1)</name>
    <dbReference type="NCBI Taxonomy" id="580332"/>
    <lineage>
        <taxon>Bacteria</taxon>
        <taxon>Pseudomonadati</taxon>
        <taxon>Pseudomonadota</taxon>
        <taxon>Betaproteobacteria</taxon>
        <taxon>Nitrosomonadales</taxon>
        <taxon>Gallionellaceae</taxon>
        <taxon>Sideroxydans</taxon>
    </lineage>
</organism>
<keyword evidence="2" id="KW-1185">Reference proteome</keyword>
<dbReference type="eggNOG" id="ENOG5031HGP">
    <property type="taxonomic scope" value="Bacteria"/>
</dbReference>
<gene>
    <name evidence="1" type="ordered locus">Slit_1916</name>
</gene>
<dbReference type="AlphaFoldDB" id="D5CT59"/>
<dbReference type="STRING" id="580332.Slit_1916"/>
<dbReference type="HOGENOM" id="CLU_583807_0_0_4"/>
<dbReference type="Pfam" id="PF20223">
    <property type="entry name" value="DUF6582"/>
    <property type="match status" value="1"/>
</dbReference>
<evidence type="ECO:0000313" key="2">
    <source>
        <dbReference type="Proteomes" id="UP000001625"/>
    </source>
</evidence>
<dbReference type="EMBL" id="CP001965">
    <property type="protein sequence ID" value="ADE12145.1"/>
    <property type="molecule type" value="Genomic_DNA"/>
</dbReference>
<dbReference type="RefSeq" id="WP_013030043.1">
    <property type="nucleotide sequence ID" value="NC_013959.1"/>
</dbReference>
<protein>
    <submittedName>
        <fullName evidence="1">Uncharacterized protein</fullName>
    </submittedName>
</protein>
<dbReference type="InterPro" id="IPR046489">
    <property type="entry name" value="DUF6582"/>
</dbReference>
<dbReference type="OrthoDB" id="4870048at2"/>
<dbReference type="Proteomes" id="UP000001625">
    <property type="component" value="Chromosome"/>
</dbReference>
<evidence type="ECO:0000313" key="1">
    <source>
        <dbReference type="EMBL" id="ADE12145.1"/>
    </source>
</evidence>
<accession>D5CT59</accession>
<reference evidence="1 2" key="1">
    <citation type="submission" date="2010-03" db="EMBL/GenBank/DDBJ databases">
        <title>Complete sequence of Sideroxydans lithotrophicus ES-1.</title>
        <authorList>
            <consortium name="US DOE Joint Genome Institute"/>
            <person name="Lucas S."/>
            <person name="Copeland A."/>
            <person name="Lapidus A."/>
            <person name="Cheng J.-F."/>
            <person name="Bruce D."/>
            <person name="Goodwin L."/>
            <person name="Pitluck S."/>
            <person name="Munk A.C."/>
            <person name="Detter J.C."/>
            <person name="Han C."/>
            <person name="Tapia R."/>
            <person name="Larimer F."/>
            <person name="Land M."/>
            <person name="Hauser L."/>
            <person name="Kyrpides N."/>
            <person name="Ivanova N."/>
            <person name="Emerson D."/>
            <person name="Woyke T."/>
        </authorList>
    </citation>
    <scope>NUCLEOTIDE SEQUENCE [LARGE SCALE GENOMIC DNA]</scope>
    <source>
        <strain evidence="1 2">ES-1</strain>
    </source>
</reference>
<name>D5CT59_SIDLE</name>
<dbReference type="KEGG" id="slt:Slit_1916"/>